<evidence type="ECO:0000313" key="10">
    <source>
        <dbReference type="Proteomes" id="UP000281553"/>
    </source>
</evidence>
<comment type="subunit">
    <text evidence="5">Component of the eukaryotic translation initiation factor 3 (eIF-3) complex.</text>
</comment>
<dbReference type="SUPFAM" id="SSF54928">
    <property type="entry name" value="RNA-binding domain, RBD"/>
    <property type="match status" value="1"/>
</dbReference>
<dbReference type="PANTHER" id="PTHR10352">
    <property type="entry name" value="EUKARYOTIC TRANSLATION INITIATION FACTOR 3 SUBUNIT G"/>
    <property type="match status" value="1"/>
</dbReference>
<dbReference type="InterPro" id="IPR017334">
    <property type="entry name" value="eIF3_g"/>
</dbReference>
<keyword evidence="1 5" id="KW-0963">Cytoplasm</keyword>
<dbReference type="Pfam" id="PF00076">
    <property type="entry name" value="RRM_1"/>
    <property type="match status" value="1"/>
</dbReference>
<dbReference type="GO" id="GO:0003743">
    <property type="term" value="F:translation initiation factor activity"/>
    <property type="evidence" value="ECO:0007669"/>
    <property type="project" value="UniProtKB-UniRule"/>
</dbReference>
<keyword evidence="3 6" id="KW-0694">RNA-binding</keyword>
<dbReference type="GO" id="GO:0001732">
    <property type="term" value="P:formation of cytoplasmic translation initiation complex"/>
    <property type="evidence" value="ECO:0007669"/>
    <property type="project" value="UniProtKB-UniRule"/>
</dbReference>
<dbReference type="InterPro" id="IPR000504">
    <property type="entry name" value="RRM_dom"/>
</dbReference>
<evidence type="ECO:0000256" key="5">
    <source>
        <dbReference type="HAMAP-Rule" id="MF_03006"/>
    </source>
</evidence>
<evidence type="ECO:0000256" key="3">
    <source>
        <dbReference type="ARBA" id="ARBA00022884"/>
    </source>
</evidence>
<feature type="domain" description="RRM" evidence="8">
    <location>
        <begin position="239"/>
        <end position="316"/>
    </location>
</feature>
<feature type="signal peptide" evidence="7">
    <location>
        <begin position="1"/>
        <end position="17"/>
    </location>
</feature>
<reference evidence="9 10" key="1">
    <citation type="submission" date="2018-11" db="EMBL/GenBank/DDBJ databases">
        <authorList>
            <consortium name="Pathogen Informatics"/>
        </authorList>
    </citation>
    <scope>NUCLEOTIDE SEQUENCE [LARGE SCALE GENOMIC DNA]</scope>
</reference>
<evidence type="ECO:0000256" key="6">
    <source>
        <dbReference type="PROSITE-ProRule" id="PRU00176"/>
    </source>
</evidence>
<keyword evidence="4 5" id="KW-0648">Protein biosynthesis</keyword>
<dbReference type="OrthoDB" id="1749473at2759"/>
<evidence type="ECO:0000256" key="2">
    <source>
        <dbReference type="ARBA" id="ARBA00022540"/>
    </source>
</evidence>
<comment type="function">
    <text evidence="5">RNA-binding component of the eukaryotic translation initiation factor 3 (eIF-3) complex, which is involved in protein synthesis of a specialized repertoire of mRNAs and, together with other initiation factors, stimulates binding of mRNA and methionyl-tRNAi to the 40S ribosome. The eIF-3 complex specifically targets and initiates translation of a subset of mRNAs involved in cell proliferation. This subunit can bind 18S rRNA.</text>
</comment>
<comment type="similarity">
    <text evidence="5">Belongs to the eIF-3 subunit G family.</text>
</comment>
<proteinExistence type="inferred from homology"/>
<dbReference type="InterPro" id="IPR034240">
    <property type="entry name" value="eIF3G_RRM"/>
</dbReference>
<dbReference type="InterPro" id="IPR035979">
    <property type="entry name" value="RBD_domain_sf"/>
</dbReference>
<dbReference type="GO" id="GO:0003723">
    <property type="term" value="F:RNA binding"/>
    <property type="evidence" value="ECO:0007669"/>
    <property type="project" value="UniProtKB-UniRule"/>
</dbReference>
<dbReference type="Pfam" id="PF12353">
    <property type="entry name" value="eIF3g"/>
    <property type="match status" value="1"/>
</dbReference>
<dbReference type="EMBL" id="UYRU01000293">
    <property type="protein sequence ID" value="VDK29922.1"/>
    <property type="molecule type" value="Genomic_DNA"/>
</dbReference>
<dbReference type="CDD" id="cd12933">
    <property type="entry name" value="eIF3G"/>
    <property type="match status" value="1"/>
</dbReference>
<dbReference type="Gene3D" id="3.30.70.330">
    <property type="match status" value="1"/>
</dbReference>
<dbReference type="Proteomes" id="UP000281553">
    <property type="component" value="Unassembled WGS sequence"/>
</dbReference>
<name>A0A3P6P0I7_DIBLA</name>
<evidence type="ECO:0000256" key="7">
    <source>
        <dbReference type="SAM" id="SignalP"/>
    </source>
</evidence>
<organism evidence="9 10">
    <name type="scientific">Dibothriocephalus latus</name>
    <name type="common">Fish tapeworm</name>
    <name type="synonym">Diphyllobothrium latum</name>
    <dbReference type="NCBI Taxonomy" id="60516"/>
    <lineage>
        <taxon>Eukaryota</taxon>
        <taxon>Metazoa</taxon>
        <taxon>Spiralia</taxon>
        <taxon>Lophotrochozoa</taxon>
        <taxon>Platyhelminthes</taxon>
        <taxon>Cestoda</taxon>
        <taxon>Eucestoda</taxon>
        <taxon>Diphyllobothriidea</taxon>
        <taxon>Diphyllobothriidae</taxon>
        <taxon>Dibothriocephalus</taxon>
    </lineage>
</organism>
<keyword evidence="2 5" id="KW-0396">Initiation factor</keyword>
<feature type="chain" id="PRO_5017971252" description="Eukaryotic translation initiation factor 3 subunit G" evidence="7">
    <location>
        <begin position="18"/>
        <end position="316"/>
    </location>
</feature>
<dbReference type="HAMAP" id="MF_03006">
    <property type="entry name" value="eIF3g"/>
    <property type="match status" value="1"/>
</dbReference>
<accession>A0A3P6P0I7</accession>
<evidence type="ECO:0000256" key="1">
    <source>
        <dbReference type="ARBA" id="ARBA00022490"/>
    </source>
</evidence>
<dbReference type="PROSITE" id="PS50102">
    <property type="entry name" value="RRM"/>
    <property type="match status" value="1"/>
</dbReference>
<dbReference type="GO" id="GO:0033290">
    <property type="term" value="C:eukaryotic 48S preinitiation complex"/>
    <property type="evidence" value="ECO:0007669"/>
    <property type="project" value="UniProtKB-UniRule"/>
</dbReference>
<evidence type="ECO:0000259" key="8">
    <source>
        <dbReference type="PROSITE" id="PS50102"/>
    </source>
</evidence>
<comment type="subcellular location">
    <subcellularLocation>
        <location evidence="5">Cytoplasm</location>
    </subcellularLocation>
</comment>
<dbReference type="GO" id="GO:0016282">
    <property type="term" value="C:eukaryotic 43S preinitiation complex"/>
    <property type="evidence" value="ECO:0007669"/>
    <property type="project" value="UniProtKB-UniRule"/>
</dbReference>
<keyword evidence="10" id="KW-1185">Reference proteome</keyword>
<protein>
    <recommendedName>
        <fullName evidence="5">Eukaryotic translation initiation factor 3 subunit G</fullName>
        <shortName evidence="5">eIF3g</shortName>
    </recommendedName>
    <alternativeName>
        <fullName evidence="5">Eukaryotic translation initiation factor 3 RNA-binding subunit</fullName>
        <shortName evidence="5">eIF-3 RNA-binding subunit</shortName>
    </alternativeName>
    <alternativeName>
        <fullName evidence="5">Eukaryotic translation initiation factor 3 subunit 4</fullName>
    </alternativeName>
</protein>
<dbReference type="CDD" id="cd12408">
    <property type="entry name" value="RRM_eIF3G_like"/>
    <property type="match status" value="1"/>
</dbReference>
<dbReference type="PIRSF" id="PIRSF037949">
    <property type="entry name" value="Transl_init_eIF-3_RNA-bind"/>
    <property type="match status" value="1"/>
</dbReference>
<sequence>MSAVGAFLIFVCSLTSARNGSLPADEVIYDKEKGTKTVISYVDDEDEGQIYKETKEYTIETIKVASSIAKRRSWKKFGESKNDPPGPNPANTYPGELVEIQYIQNKLVRLNVNVPLTIRILSMVKYSSLLNTFSFSTKQEDDRLEKEIAKPKQAVTCRTCKGPHFSHQCPNKSDLEAILALQSKFQDPAVAEAEEKARLAAAGPLPVIPDASSGRYIPPALRAGAAPMALPTRKLLDGYSIRVTNLPENTNEDDLRDIFSRFGQVIRIYPAKNKKTQMNRGFAYISYLTEEEAAEAIFTADGMRYGHLILKVDWAQ</sequence>
<dbReference type="GO" id="GO:0005852">
    <property type="term" value="C:eukaryotic translation initiation factor 3 complex"/>
    <property type="evidence" value="ECO:0007669"/>
    <property type="project" value="UniProtKB-UniRule"/>
</dbReference>
<dbReference type="InterPro" id="IPR012677">
    <property type="entry name" value="Nucleotide-bd_a/b_plait_sf"/>
</dbReference>
<evidence type="ECO:0000313" key="9">
    <source>
        <dbReference type="EMBL" id="VDK29922.1"/>
    </source>
</evidence>
<dbReference type="AlphaFoldDB" id="A0A3P6P0I7"/>
<keyword evidence="7" id="KW-0732">Signal</keyword>
<dbReference type="InterPro" id="IPR024675">
    <property type="entry name" value="eIF3g_N"/>
</dbReference>
<evidence type="ECO:0000256" key="4">
    <source>
        <dbReference type="ARBA" id="ARBA00022917"/>
    </source>
</evidence>
<gene>
    <name evidence="9" type="ORF">DILT_LOCUS74</name>
</gene>
<dbReference type="SMART" id="SM00360">
    <property type="entry name" value="RRM"/>
    <property type="match status" value="1"/>
</dbReference>